<dbReference type="InterPro" id="IPR016181">
    <property type="entry name" value="Acyl_CoA_acyltransferase"/>
</dbReference>
<dbReference type="RefSeq" id="WP_039636938.1">
    <property type="nucleotide sequence ID" value="NZ_AYSO01000020.1"/>
</dbReference>
<sequence>MKQIIEKSDIIVLRSTEESDLNFVADSERGDENANYVVQWSREEHSNALQQEDIMHLIVEDKNTHRAVGYIIIAGLKSSNHSIELKRLVICDKGKGLGRETLRLIKNIAFKKLKAHRLWLDVFYKNYKAKKLYNSEGFTEEGILRECFFRNNQYESLIVMSILEHEVCKQA</sequence>
<dbReference type="PROSITE" id="PS51186">
    <property type="entry name" value="GNAT"/>
    <property type="match status" value="1"/>
</dbReference>
<dbReference type="Gene3D" id="3.40.630.30">
    <property type="match status" value="1"/>
</dbReference>
<evidence type="ECO:0000313" key="3">
    <source>
        <dbReference type="Proteomes" id="UP000031366"/>
    </source>
</evidence>
<dbReference type="AlphaFoldDB" id="A0A0C1U0D7"/>
<gene>
    <name evidence="2" type="ORF">U732_829</name>
</gene>
<accession>A0A0C1U0D7</accession>
<proteinExistence type="predicted"/>
<dbReference type="PANTHER" id="PTHR43415:SF3">
    <property type="entry name" value="GNAT-FAMILY ACETYLTRANSFERASE"/>
    <property type="match status" value="1"/>
</dbReference>
<keyword evidence="2" id="KW-0808">Transferase</keyword>
<organism evidence="2 3">
    <name type="scientific">Clostridium argentinense CDC 2741</name>
    <dbReference type="NCBI Taxonomy" id="1418104"/>
    <lineage>
        <taxon>Bacteria</taxon>
        <taxon>Bacillati</taxon>
        <taxon>Bacillota</taxon>
        <taxon>Clostridia</taxon>
        <taxon>Eubacteriales</taxon>
        <taxon>Clostridiaceae</taxon>
        <taxon>Clostridium</taxon>
    </lineage>
</organism>
<dbReference type="GO" id="GO:0016747">
    <property type="term" value="F:acyltransferase activity, transferring groups other than amino-acyl groups"/>
    <property type="evidence" value="ECO:0007669"/>
    <property type="project" value="InterPro"/>
</dbReference>
<dbReference type="EMBL" id="AYSO01000020">
    <property type="protein sequence ID" value="KIE44968.1"/>
    <property type="molecule type" value="Genomic_DNA"/>
</dbReference>
<dbReference type="PANTHER" id="PTHR43415">
    <property type="entry name" value="SPERMIDINE N(1)-ACETYLTRANSFERASE"/>
    <property type="match status" value="1"/>
</dbReference>
<name>A0A0C1U0D7_9CLOT</name>
<keyword evidence="3" id="KW-1185">Reference proteome</keyword>
<feature type="domain" description="N-acetyltransferase" evidence="1">
    <location>
        <begin position="11"/>
        <end position="165"/>
    </location>
</feature>
<dbReference type="SUPFAM" id="SSF55729">
    <property type="entry name" value="Acyl-CoA N-acyltransferases (Nat)"/>
    <property type="match status" value="1"/>
</dbReference>
<evidence type="ECO:0000259" key="1">
    <source>
        <dbReference type="PROSITE" id="PS51186"/>
    </source>
</evidence>
<protein>
    <submittedName>
        <fullName evidence="2">Acetyltransferase family protein</fullName>
    </submittedName>
</protein>
<dbReference type="CDD" id="cd04301">
    <property type="entry name" value="NAT_SF"/>
    <property type="match status" value="1"/>
</dbReference>
<reference evidence="2 3" key="1">
    <citation type="journal article" date="2015" name="Infect. Genet. Evol.">
        <title>Genomic sequences of six botulinum neurotoxin-producing strains representing three clostridial species illustrate the mobility and diversity of botulinum neurotoxin genes.</title>
        <authorList>
            <person name="Smith T.J."/>
            <person name="Hill K.K."/>
            <person name="Xie G."/>
            <person name="Foley B.T."/>
            <person name="Williamson C.H."/>
            <person name="Foster J.T."/>
            <person name="Johnson S.L."/>
            <person name="Chertkov O."/>
            <person name="Teshima H."/>
            <person name="Gibbons H.S."/>
            <person name="Johnsky L.A."/>
            <person name="Karavis M.A."/>
            <person name="Smith L.A."/>
        </authorList>
    </citation>
    <scope>NUCLEOTIDE SEQUENCE [LARGE SCALE GENOMIC DNA]</scope>
    <source>
        <strain evidence="2 3">CDC 2741</strain>
    </source>
</reference>
<comment type="caution">
    <text evidence="2">The sequence shown here is derived from an EMBL/GenBank/DDBJ whole genome shotgun (WGS) entry which is preliminary data.</text>
</comment>
<evidence type="ECO:0000313" key="2">
    <source>
        <dbReference type="EMBL" id="KIE44968.1"/>
    </source>
</evidence>
<dbReference type="OrthoDB" id="9795206at2"/>
<dbReference type="Proteomes" id="UP000031366">
    <property type="component" value="Unassembled WGS sequence"/>
</dbReference>
<dbReference type="Pfam" id="PF13420">
    <property type="entry name" value="Acetyltransf_4"/>
    <property type="match status" value="1"/>
</dbReference>
<dbReference type="InterPro" id="IPR000182">
    <property type="entry name" value="GNAT_dom"/>
</dbReference>
<dbReference type="STRING" id="29341.RSJ17_06950"/>